<feature type="domain" description="Tryptophan synthase beta chain-like PALP" evidence="4">
    <location>
        <begin position="18"/>
        <end position="283"/>
    </location>
</feature>
<evidence type="ECO:0000259" key="4">
    <source>
        <dbReference type="Pfam" id="PF00291"/>
    </source>
</evidence>
<dbReference type="Pfam" id="PF00291">
    <property type="entry name" value="PALP"/>
    <property type="match status" value="1"/>
</dbReference>
<evidence type="ECO:0000313" key="6">
    <source>
        <dbReference type="Proteomes" id="UP000670776"/>
    </source>
</evidence>
<dbReference type="InterPro" id="IPR001926">
    <property type="entry name" value="TrpB-like_PALP"/>
</dbReference>
<dbReference type="PANTHER" id="PTHR43780">
    <property type="entry name" value="1-AMINOCYCLOPROPANE-1-CARBOXYLATE DEAMINASE-RELATED"/>
    <property type="match status" value="1"/>
</dbReference>
<proteinExistence type="inferred from homology"/>
<accession>A0ABS4BPG3</accession>
<comment type="cofactor">
    <cofactor evidence="1">
        <name>pyridoxal 5'-phosphate</name>
        <dbReference type="ChEBI" id="CHEBI:597326"/>
    </cofactor>
</comment>
<dbReference type="SUPFAM" id="SSF53686">
    <property type="entry name" value="Tryptophan synthase beta subunit-like PLP-dependent enzymes"/>
    <property type="match status" value="1"/>
</dbReference>
<protein>
    <submittedName>
        <fullName evidence="5">Pyridoxal-phosphate dependent enzyme</fullName>
    </submittedName>
</protein>
<reference evidence="5 6" key="1">
    <citation type="submission" date="2021-04" db="EMBL/GenBank/DDBJ databases">
        <title>Mariniflexile gromovii gen. nov., sp. nov., a gliding bacterium isolated from the sea urchin Strongylocentrotus intermedius.</title>
        <authorList>
            <person name="Ko S."/>
            <person name="Le V."/>
            <person name="Ahn C.-Y."/>
            <person name="Oh H.-M."/>
        </authorList>
    </citation>
    <scope>NUCLEOTIDE SEQUENCE [LARGE SCALE GENOMIC DNA]</scope>
    <source>
        <strain evidence="5 6">KCTC 12570</strain>
    </source>
</reference>
<evidence type="ECO:0000256" key="3">
    <source>
        <dbReference type="ARBA" id="ARBA00022898"/>
    </source>
</evidence>
<keyword evidence="3" id="KW-0663">Pyridoxal phosphate</keyword>
<dbReference type="EMBL" id="JAGJCB010000001">
    <property type="protein sequence ID" value="MBP0902483.1"/>
    <property type="molecule type" value="Genomic_DNA"/>
</dbReference>
<evidence type="ECO:0000313" key="5">
    <source>
        <dbReference type="EMBL" id="MBP0902483.1"/>
    </source>
</evidence>
<gene>
    <name evidence="5" type="ORF">J8H85_01470</name>
</gene>
<dbReference type="RefSeq" id="WP_209651939.1">
    <property type="nucleotide sequence ID" value="NZ_JAGJCB010000001.1"/>
</dbReference>
<dbReference type="PANTHER" id="PTHR43780:SF2">
    <property type="entry name" value="1-AMINOCYCLOPROPANE-1-CARBOXYLATE DEAMINASE-RELATED"/>
    <property type="match status" value="1"/>
</dbReference>
<comment type="similarity">
    <text evidence="2">Belongs to the ACC deaminase/D-cysteine desulfhydrase family.</text>
</comment>
<name>A0ABS4BPG3_9FLAO</name>
<dbReference type="PIRSF" id="PIRSF006278">
    <property type="entry name" value="ACCD_DCysDesulf"/>
    <property type="match status" value="1"/>
</dbReference>
<dbReference type="InterPro" id="IPR027278">
    <property type="entry name" value="ACCD_DCysDesulf"/>
</dbReference>
<keyword evidence="6" id="KW-1185">Reference proteome</keyword>
<evidence type="ECO:0000256" key="2">
    <source>
        <dbReference type="ARBA" id="ARBA00008639"/>
    </source>
</evidence>
<dbReference type="InterPro" id="IPR036052">
    <property type="entry name" value="TrpB-like_PALP_sf"/>
</dbReference>
<dbReference type="Proteomes" id="UP000670776">
    <property type="component" value="Unassembled WGS sequence"/>
</dbReference>
<evidence type="ECO:0000256" key="1">
    <source>
        <dbReference type="ARBA" id="ARBA00001933"/>
    </source>
</evidence>
<dbReference type="Gene3D" id="3.40.50.1100">
    <property type="match status" value="2"/>
</dbReference>
<comment type="caution">
    <text evidence="5">The sequence shown here is derived from an EMBL/GenBank/DDBJ whole genome shotgun (WGS) entry which is preliminary data.</text>
</comment>
<organism evidence="5 6">
    <name type="scientific">Mariniflexile gromovii</name>
    <dbReference type="NCBI Taxonomy" id="362523"/>
    <lineage>
        <taxon>Bacteria</taxon>
        <taxon>Pseudomonadati</taxon>
        <taxon>Bacteroidota</taxon>
        <taxon>Flavobacteriia</taxon>
        <taxon>Flavobacteriales</taxon>
        <taxon>Flavobacteriaceae</taxon>
        <taxon>Mariniflexile</taxon>
    </lineage>
</organism>
<sequence length="291" mass="32429">MLHPITDTFAIYRDDVYPYLGGGNKARKMMALDHFIKSNGYNAIVTTGAIQSNHCRAVAIYCKKNNIACALVLHGGEDNFYSQGGNAKIIRSSDSKLIFSQPIDISKKMDKAMSDYNIKGLKPYYLVGSGHTLEGGKAYIDVVKDIASSDFIPDYIFLASGSGSTQAGILAGLSKYNVQSKVIGISVGRKKSIIENDIKRFYGKLCDEYQIPKTYNEFVVTDDFLCQGYDKYNPEIKTISENSLTKYGVILDTTYTAKAFYGMEQIILKNNLSSKKILFWYTGGIYNYFAK</sequence>